<keyword evidence="4" id="KW-1185">Reference proteome</keyword>
<sequence>MVKPSSSRKSSTKMEASSLSMLNDDLLQNILARLPALPFASAACVSKTWNSVCNRILSRPKLSSALSINPSLPDAVNEVVKKVLSEPIRPHFAIANTGTGFSNSKTLRLIRQSMGSNIPVIVTVANGIIGRDAVTDEFKEVKWGALFSGFGEEAYAKFVNEGIVLTVGYLPGLKVEAVPLRRPPKTSQAACIDNFILGIKEYSATVSGRPFPMGIILFGEASSDMKLVLEKLDYAMPMDTVIVGDERGSFDFVHNSGNDSRIICSKKGNVEAVALVFAQDRDRSLGTVRFHVAFSDGVSTVGPRYKAASVRPNTTDCATWLTARREGEQELLDGQTILLDINNLLENHIESPDLYIGVIKHRKFSTGAEKPMPRTCVAYHGIVGGDEEYLYVDGIGIKTGDFFQFYYSDPDTALASLTKVHDALKNITLERNSRSFKGDGDNAANVFGGLVFACYGRGESFFGRCNVDSSPFLENFPGVPVSGIFCGGEMVRPCTTVIGQCEGASPISCCLHVYSTVYLAMSYTPPSVED</sequence>
<dbReference type="SMART" id="SM00256">
    <property type="entry name" value="FBOX"/>
    <property type="match status" value="1"/>
</dbReference>
<dbReference type="GO" id="GO:0000209">
    <property type="term" value="P:protein polyubiquitination"/>
    <property type="evidence" value="ECO:0007669"/>
    <property type="project" value="TreeGrafter"/>
</dbReference>
<dbReference type="InterPro" id="IPR019494">
    <property type="entry name" value="FIST_C"/>
</dbReference>
<dbReference type="PANTHER" id="PTHR14939">
    <property type="entry name" value="F-BOX ONLY PROTEIN 22"/>
    <property type="match status" value="1"/>
</dbReference>
<evidence type="ECO:0000259" key="1">
    <source>
        <dbReference type="SMART" id="SM00256"/>
    </source>
</evidence>
<dbReference type="InterPro" id="IPR036047">
    <property type="entry name" value="F-box-like_dom_sf"/>
</dbReference>
<dbReference type="Pfam" id="PF00646">
    <property type="entry name" value="F-box"/>
    <property type="match status" value="1"/>
</dbReference>
<dbReference type="SUPFAM" id="SSF81383">
    <property type="entry name" value="F-box domain"/>
    <property type="match status" value="1"/>
</dbReference>
<dbReference type="PANTHER" id="PTHR14939:SF5">
    <property type="entry name" value="F-BOX ONLY PROTEIN 22"/>
    <property type="match status" value="1"/>
</dbReference>
<proteinExistence type="predicted"/>
<dbReference type="Pfam" id="PF10442">
    <property type="entry name" value="FIST_C"/>
    <property type="match status" value="1"/>
</dbReference>
<protein>
    <submittedName>
        <fullName evidence="3">Uncharacterized protein</fullName>
    </submittedName>
</protein>
<evidence type="ECO:0000313" key="4">
    <source>
        <dbReference type="Proteomes" id="UP001189624"/>
    </source>
</evidence>
<dbReference type="SMART" id="SM01204">
    <property type="entry name" value="FIST_C"/>
    <property type="match status" value="1"/>
</dbReference>
<dbReference type="InterPro" id="IPR001810">
    <property type="entry name" value="F-box_dom"/>
</dbReference>
<evidence type="ECO:0000259" key="2">
    <source>
        <dbReference type="SMART" id="SM01204"/>
    </source>
</evidence>
<organism evidence="3 4">
    <name type="scientific">Sphenostylis stenocarpa</name>
    <dbReference type="NCBI Taxonomy" id="92480"/>
    <lineage>
        <taxon>Eukaryota</taxon>
        <taxon>Viridiplantae</taxon>
        <taxon>Streptophyta</taxon>
        <taxon>Embryophyta</taxon>
        <taxon>Tracheophyta</taxon>
        <taxon>Spermatophyta</taxon>
        <taxon>Magnoliopsida</taxon>
        <taxon>eudicotyledons</taxon>
        <taxon>Gunneridae</taxon>
        <taxon>Pentapetalae</taxon>
        <taxon>rosids</taxon>
        <taxon>fabids</taxon>
        <taxon>Fabales</taxon>
        <taxon>Fabaceae</taxon>
        <taxon>Papilionoideae</taxon>
        <taxon>50 kb inversion clade</taxon>
        <taxon>NPAAA clade</taxon>
        <taxon>indigoferoid/millettioid clade</taxon>
        <taxon>Phaseoleae</taxon>
        <taxon>Sphenostylis</taxon>
    </lineage>
</organism>
<dbReference type="Proteomes" id="UP001189624">
    <property type="component" value="Chromosome 9"/>
</dbReference>
<dbReference type="EMBL" id="OY731406">
    <property type="protein sequence ID" value="CAJ1975070.1"/>
    <property type="molecule type" value="Genomic_DNA"/>
</dbReference>
<gene>
    <name evidence="3" type="ORF">AYBTSS11_LOCUS27166</name>
</gene>
<feature type="domain" description="F-box" evidence="1">
    <location>
        <begin position="22"/>
        <end position="62"/>
    </location>
</feature>
<feature type="domain" description="FIST C-domain" evidence="2">
    <location>
        <begin position="337"/>
        <end position="493"/>
    </location>
</feature>
<name>A0AA86W0R8_9FABA</name>
<evidence type="ECO:0000313" key="3">
    <source>
        <dbReference type="EMBL" id="CAJ1975070.1"/>
    </source>
</evidence>
<dbReference type="GO" id="GO:0032436">
    <property type="term" value="P:positive regulation of proteasomal ubiquitin-dependent protein catabolic process"/>
    <property type="evidence" value="ECO:0007669"/>
    <property type="project" value="TreeGrafter"/>
</dbReference>
<reference evidence="3" key="1">
    <citation type="submission" date="2023-10" db="EMBL/GenBank/DDBJ databases">
        <authorList>
            <person name="Domelevo Entfellner J.-B."/>
        </authorList>
    </citation>
    <scope>NUCLEOTIDE SEQUENCE</scope>
</reference>
<accession>A0AA86W0R8</accession>
<dbReference type="Gramene" id="rna-AYBTSS11_LOCUS27166">
    <property type="protein sequence ID" value="CAJ1975070.1"/>
    <property type="gene ID" value="gene-AYBTSS11_LOCUS27166"/>
</dbReference>
<dbReference type="AlphaFoldDB" id="A0AA86W0R8"/>